<keyword evidence="2" id="KW-0472">Membrane</keyword>
<keyword evidence="2" id="KW-0812">Transmembrane</keyword>
<name>A0A7S3EZY2_9EUKA</name>
<evidence type="ECO:0000256" key="1">
    <source>
        <dbReference type="SAM" id="MobiDB-lite"/>
    </source>
</evidence>
<reference evidence="3" key="1">
    <citation type="submission" date="2021-01" db="EMBL/GenBank/DDBJ databases">
        <authorList>
            <person name="Corre E."/>
            <person name="Pelletier E."/>
            <person name="Niang G."/>
            <person name="Scheremetjew M."/>
            <person name="Finn R."/>
            <person name="Kale V."/>
            <person name="Holt S."/>
            <person name="Cochrane G."/>
            <person name="Meng A."/>
            <person name="Brown T."/>
            <person name="Cohen L."/>
        </authorList>
    </citation>
    <scope>NUCLEOTIDE SEQUENCE</scope>
    <source>
        <strain evidence="3">CCMP281</strain>
    </source>
</reference>
<gene>
    <name evidence="3" type="ORF">HERI1096_LOCUS16710</name>
</gene>
<evidence type="ECO:0000313" key="3">
    <source>
        <dbReference type="EMBL" id="CAE0116025.1"/>
    </source>
</evidence>
<keyword evidence="2" id="KW-1133">Transmembrane helix</keyword>
<dbReference type="EMBL" id="HBHX01030019">
    <property type="protein sequence ID" value="CAE0116025.1"/>
    <property type="molecule type" value="Transcribed_RNA"/>
</dbReference>
<sequence length="223" mass="23884">MNLRPISTQYPPNLHPISARRSFVQLSLQRCVSGGSPAVVTLLSWGLQGISIILALISLVETFPWNYYRSLQHELIQRECLKREHASANATDQDPSRFEDVPASEPDESPAPLNSTMEGAVLPLGARGRISSDEDMAAPAATIPSRCGVDRLQSLRCRPAVRGESHTGEVPSRSLGGQPGVSTAVGGRSSVPGQSFNGLRRMQHGMALSVGSSMQSLDSLVVD</sequence>
<protein>
    <submittedName>
        <fullName evidence="3">Uncharacterized protein</fullName>
    </submittedName>
</protein>
<feature type="transmembrane region" description="Helical" evidence="2">
    <location>
        <begin position="45"/>
        <end position="68"/>
    </location>
</feature>
<organism evidence="3">
    <name type="scientific">Haptolina ericina</name>
    <dbReference type="NCBI Taxonomy" id="156174"/>
    <lineage>
        <taxon>Eukaryota</taxon>
        <taxon>Haptista</taxon>
        <taxon>Haptophyta</taxon>
        <taxon>Prymnesiophyceae</taxon>
        <taxon>Prymnesiales</taxon>
        <taxon>Prymnesiaceae</taxon>
        <taxon>Haptolina</taxon>
    </lineage>
</organism>
<evidence type="ECO:0000256" key="2">
    <source>
        <dbReference type="SAM" id="Phobius"/>
    </source>
</evidence>
<accession>A0A7S3EZY2</accession>
<dbReference type="AlphaFoldDB" id="A0A7S3EZY2"/>
<feature type="region of interest" description="Disordered" evidence="1">
    <location>
        <begin position="86"/>
        <end position="118"/>
    </location>
</feature>
<feature type="region of interest" description="Disordered" evidence="1">
    <location>
        <begin position="162"/>
        <end position="195"/>
    </location>
</feature>
<proteinExistence type="predicted"/>